<dbReference type="SUPFAM" id="SSF52540">
    <property type="entry name" value="P-loop containing nucleoside triphosphate hydrolases"/>
    <property type="match status" value="2"/>
</dbReference>
<feature type="compositionally biased region" description="Polar residues" evidence="3">
    <location>
        <begin position="898"/>
        <end position="911"/>
    </location>
</feature>
<dbReference type="InterPro" id="IPR048960">
    <property type="entry name" value="POLQ-like_helical"/>
</dbReference>
<dbReference type="PROSITE" id="PS51194">
    <property type="entry name" value="HELICASE_CTER"/>
    <property type="match status" value="1"/>
</dbReference>
<keyword evidence="7" id="KW-1185">Reference proteome</keyword>
<feature type="region of interest" description="Disordered" evidence="3">
    <location>
        <begin position="1674"/>
        <end position="1699"/>
    </location>
</feature>
<gene>
    <name evidence="6" type="ORF">MICPUN_113588</name>
</gene>
<feature type="domain" description="Helicase C-terminal" evidence="5">
    <location>
        <begin position="538"/>
        <end position="781"/>
    </location>
</feature>
<dbReference type="SMART" id="SM00482">
    <property type="entry name" value="POLAc"/>
    <property type="match status" value="1"/>
</dbReference>
<dbReference type="GeneID" id="8250326"/>
<dbReference type="InterPro" id="IPR002298">
    <property type="entry name" value="DNA_polymerase_A"/>
</dbReference>
<dbReference type="GO" id="GO:0005524">
    <property type="term" value="F:ATP binding"/>
    <property type="evidence" value="ECO:0007669"/>
    <property type="project" value="UniProtKB-KW"/>
</dbReference>
<dbReference type="CDD" id="cd18795">
    <property type="entry name" value="SF2_C_Ski2"/>
    <property type="match status" value="1"/>
</dbReference>
<reference evidence="6 7" key="1">
    <citation type="journal article" date="2009" name="Science">
        <title>Green evolution and dynamic adaptations revealed by genomes of the marine picoeukaryotes Micromonas.</title>
        <authorList>
            <person name="Worden A.Z."/>
            <person name="Lee J.H."/>
            <person name="Mock T."/>
            <person name="Rouze P."/>
            <person name="Simmons M.P."/>
            <person name="Aerts A.L."/>
            <person name="Allen A.E."/>
            <person name="Cuvelier M.L."/>
            <person name="Derelle E."/>
            <person name="Everett M.V."/>
            <person name="Foulon E."/>
            <person name="Grimwood J."/>
            <person name="Gundlach H."/>
            <person name="Henrissat B."/>
            <person name="Napoli C."/>
            <person name="McDonald S.M."/>
            <person name="Parker M.S."/>
            <person name="Rombauts S."/>
            <person name="Salamov A."/>
            <person name="Von Dassow P."/>
            <person name="Badger J.H."/>
            <person name="Coutinho P.M."/>
            <person name="Demir E."/>
            <person name="Dubchak I."/>
            <person name="Gentemann C."/>
            <person name="Eikrem W."/>
            <person name="Gready J.E."/>
            <person name="John U."/>
            <person name="Lanier W."/>
            <person name="Lindquist E.A."/>
            <person name="Lucas S."/>
            <person name="Mayer K.F."/>
            <person name="Moreau H."/>
            <person name="Not F."/>
            <person name="Otillar R."/>
            <person name="Panaud O."/>
            <person name="Pangilinan J."/>
            <person name="Paulsen I."/>
            <person name="Piegu B."/>
            <person name="Poliakov A."/>
            <person name="Robbens S."/>
            <person name="Schmutz J."/>
            <person name="Toulza E."/>
            <person name="Wyss T."/>
            <person name="Zelensky A."/>
            <person name="Zhou K."/>
            <person name="Armbrust E.V."/>
            <person name="Bhattacharya D."/>
            <person name="Goodenough U.W."/>
            <person name="Van de Peer Y."/>
            <person name="Grigoriev I.V."/>
        </authorList>
    </citation>
    <scope>NUCLEOTIDE SEQUENCE [LARGE SCALE GENOMIC DNA]</scope>
    <source>
        <strain evidence="7">RCC299 / NOUM17</strain>
    </source>
</reference>
<dbReference type="Gene3D" id="1.10.3380.20">
    <property type="match status" value="1"/>
</dbReference>
<evidence type="ECO:0000259" key="5">
    <source>
        <dbReference type="PROSITE" id="PS51194"/>
    </source>
</evidence>
<dbReference type="InterPro" id="IPR001098">
    <property type="entry name" value="DNA-dir_DNA_pol_A_palm_dom"/>
</dbReference>
<evidence type="ECO:0000256" key="1">
    <source>
        <dbReference type="ARBA" id="ARBA00022741"/>
    </source>
</evidence>
<dbReference type="EMBL" id="CP001574">
    <property type="protein sequence ID" value="ACO69037.1"/>
    <property type="molecule type" value="Genomic_DNA"/>
</dbReference>
<name>C1FEZ1_MICCC</name>
<organism evidence="6 7">
    <name type="scientific">Micromonas commoda (strain RCC299 / NOUM17 / CCMP2709)</name>
    <name type="common">Picoplanktonic green alga</name>
    <dbReference type="NCBI Taxonomy" id="296587"/>
    <lineage>
        <taxon>Eukaryota</taxon>
        <taxon>Viridiplantae</taxon>
        <taxon>Chlorophyta</taxon>
        <taxon>Mamiellophyceae</taxon>
        <taxon>Mamiellales</taxon>
        <taxon>Mamiellaceae</taxon>
        <taxon>Micromonas</taxon>
    </lineage>
</organism>
<dbReference type="Proteomes" id="UP000002009">
    <property type="component" value="Chromosome 1"/>
</dbReference>
<dbReference type="eggNOG" id="KOG0950">
    <property type="taxonomic scope" value="Eukaryota"/>
</dbReference>
<protein>
    <recommendedName>
        <fullName evidence="8">DNA-directed DNA polymerase</fullName>
    </recommendedName>
</protein>
<dbReference type="KEGG" id="mis:MICPUN_113588"/>
<dbReference type="CDD" id="cd18026">
    <property type="entry name" value="DEXHc_POLQ-like"/>
    <property type="match status" value="1"/>
</dbReference>
<feature type="compositionally biased region" description="Basic and acidic residues" evidence="3">
    <location>
        <begin position="9"/>
        <end position="19"/>
    </location>
</feature>
<dbReference type="InterPro" id="IPR043502">
    <property type="entry name" value="DNA/RNA_pol_sf"/>
</dbReference>
<feature type="region of interest" description="Disordered" evidence="3">
    <location>
        <begin position="1"/>
        <end position="187"/>
    </location>
</feature>
<dbReference type="SUPFAM" id="SSF56672">
    <property type="entry name" value="DNA/RNA polymerases"/>
    <property type="match status" value="1"/>
</dbReference>
<dbReference type="GO" id="GO:0006302">
    <property type="term" value="P:double-strand break repair"/>
    <property type="evidence" value="ECO:0007669"/>
    <property type="project" value="TreeGrafter"/>
</dbReference>
<feature type="compositionally biased region" description="Low complexity" evidence="3">
    <location>
        <begin position="159"/>
        <end position="184"/>
    </location>
</feature>
<dbReference type="GO" id="GO:0003887">
    <property type="term" value="F:DNA-directed DNA polymerase activity"/>
    <property type="evidence" value="ECO:0007669"/>
    <property type="project" value="InterPro"/>
</dbReference>
<dbReference type="Pfam" id="PF00271">
    <property type="entry name" value="Helicase_C"/>
    <property type="match status" value="1"/>
</dbReference>
<keyword evidence="2" id="KW-0067">ATP-binding</keyword>
<feature type="compositionally biased region" description="Basic and acidic residues" evidence="3">
    <location>
        <begin position="403"/>
        <end position="415"/>
    </location>
</feature>
<dbReference type="Pfam" id="PF00476">
    <property type="entry name" value="DNA_pol_A"/>
    <property type="match status" value="1"/>
</dbReference>
<evidence type="ECO:0000256" key="3">
    <source>
        <dbReference type="SAM" id="MobiDB-lite"/>
    </source>
</evidence>
<dbReference type="CDD" id="cd08638">
    <property type="entry name" value="DNA_pol_A_theta"/>
    <property type="match status" value="1"/>
</dbReference>
<dbReference type="PROSITE" id="PS51192">
    <property type="entry name" value="HELICASE_ATP_BIND_1"/>
    <property type="match status" value="1"/>
</dbReference>
<sequence>MFAETFLGHVDDTHSERRMSGGAEAWRAVKPRPPPGEGAAGVDTLDATVDTSAAKGKRGRTSDPPGKIRGTPATLLAPPDFTNDGVGSSPASASWEEGAMEAERLYLDNKRRRLDAPTETEATSPERPPAPRNLSFASGGGGGLGGQRRSEPPPPARPTPSQRAKGPAARTAHSAHTSSTASARLPTTPPAVTVELDSLALPTALVDYLRAEKKISRLYPWQAECLAMPGVMAHTRNLVYCAPTSGGKSLVSDLLVVRRLIAGGCDGGAAMALMVLPFVSLCQERSTELTRMLKPLGIEVRSCFGGQRGALPPRGGAGGLIVATPEKANDLVTRLVAEDRIHELACVVVDELHMVQDVSRGSTVELMLTKLMHAAAESSSDGVDASSYEYSGSHLEVGARGAGKGEDDGKPRENDIYLASPLSGASSERDPTGSAPSPLQVIGMSATLPNLDALARWLGDAALFETDFRPVPLRSHVVVGARAYPVPEREAIEFLDAHDDPLDAGGARDLCINPSALNHSVPSTSSTPADAGCTELDAVEALASETVRRGGGGVIVFCAARFQCELVARALSQRLRVPGADTETNAPLASLVQDIRRVTGDEPTVHRSDSSMVNRGESMQMNKTLADCAAVGVAWHHAGLHPEARTLVERGFRENSIQVICCTTTMATGVNLPASRVVIHGAYQYRKGNKGHALIGSRDLQQMVGRAGRAGFATLGEAFVIAPKPNEIDWRSIMVGPSNGAQTRDRAAVARELGRRLVSSGDALSSRIAKEGMRRVMLDAVACGLANTPREIRRYVARTLLAALNDFQDVVAADATAALAWLAHGGFTVWDQHAFRWEPTALGRAAAAAHLTPDAAVRVVNDVKLARRRLILESDLHLLFLCVEPEPPVCVGRDATQGGPNETNKGATNRPRTPETCSLDEVSFIKIYESLSEHESRVANAVGIKADYVEGRLRLGRKDVTPEHGNQRRVCLRFLHALALKDLVSEVDHATIVASFGLKTSARLLSLQESAGRYAGQVASVCGPMGWGDMEVLVARLQDRITAGAREEILCLTHIPQIGASRARTLYNHGVRTPEAIAALSREDLVKILRSRGPFERAPGRAADAILRGARQLCEEQRRATREESEAKLRELENLAPIESFDADKENAGEKSLIGADGEALTTDGEPMTEEGDSSLDVDASRGCVVVRRPRALASLLDRWRKESHYAFVFQPGKGAAEEGHASDASPPDGIALCFASNPLATFYVPVVHGVCTAASQQPLGNATTTNVETPHSLCAEKEGHQPRGWPWSVVRDVLRETTGARKATVDLKPQLRAMGAADRAAANPSLLSTAALSFGNRLNSIGVVGGEVVDVRVAGWLLRPDAADLACAVTVGWAKIGEELTKNSSSVKKSLAETILRFYHGFSDGVDAASVRAAARWTLGRTRTSRSHASAASAALTAAACLAADVAAIVPRFGSVNVLVNPKTKNQNVSSDAKLGDVLRDAEMRLVPALAQMEATGVAFDPSVLCRQMRQANRRLREIEREADALVSKQVPGAEPAFSLASSADVARVLFENLKLPPPPCAVVQCGNGRRRLRANAEVLAALKDQSDLPALVLEHRTLSRCVAMADEMVELALGGARRDEGNSSRGKITRLRGAIHQTNTETGRLAMEEPNLQTVPKPRTFRMADAYDGRPGIIAPEGSAKAHKTREPSPGTEVGSEETLSVRNAFVAPPGAVLLSADYRQLELRVMAHMSGDEGLVRAFNHEGAPPHHPDADPFRFLASRWRGVEVGKVSDADRAVAKQLAYGVLYGSGPARFAQEMGVTESEARVQIEAFKASVPGVERWRKKLIETASRASPPSVETICGRRRILSSLAPDAALTATGCEDAKRRFRLDRSADERRAVNTACQGSAADVVKRAMIAVFDELDPSLATPVLQIHDELLFEVDASRVVEAARAVRAIMERAGDEFGFTVPLPVKVSAGANWGDLVELVEVL</sequence>
<dbReference type="Gene3D" id="1.20.1060.10">
    <property type="entry name" value="Taq DNA Polymerase, Chain T, domain 4"/>
    <property type="match status" value="1"/>
</dbReference>
<dbReference type="Pfam" id="PF21099">
    <property type="entry name" value="POLQ_helical"/>
    <property type="match status" value="1"/>
</dbReference>
<evidence type="ECO:0000256" key="2">
    <source>
        <dbReference type="ARBA" id="ARBA00022840"/>
    </source>
</evidence>
<dbReference type="InterPro" id="IPR001650">
    <property type="entry name" value="Helicase_C-like"/>
</dbReference>
<dbReference type="InterPro" id="IPR046931">
    <property type="entry name" value="HTH_61"/>
</dbReference>
<evidence type="ECO:0000313" key="6">
    <source>
        <dbReference type="EMBL" id="ACO69037.1"/>
    </source>
</evidence>
<dbReference type="InterPro" id="IPR027417">
    <property type="entry name" value="P-loop_NTPase"/>
</dbReference>
<dbReference type="SMART" id="SM00487">
    <property type="entry name" value="DEXDc"/>
    <property type="match status" value="1"/>
</dbReference>
<dbReference type="InterPro" id="IPR011545">
    <property type="entry name" value="DEAD/DEAH_box_helicase_dom"/>
</dbReference>
<dbReference type="Pfam" id="PF00270">
    <property type="entry name" value="DEAD"/>
    <property type="match status" value="1"/>
</dbReference>
<dbReference type="OMA" id="FHNMCQQ"/>
<dbReference type="InterPro" id="IPR014001">
    <property type="entry name" value="Helicase_ATP-bd"/>
</dbReference>
<dbReference type="PANTHER" id="PTHR10133">
    <property type="entry name" value="DNA POLYMERASE I"/>
    <property type="match status" value="1"/>
</dbReference>
<dbReference type="Gene3D" id="3.30.70.370">
    <property type="match status" value="1"/>
</dbReference>
<dbReference type="SUPFAM" id="SSF158702">
    <property type="entry name" value="Sec63 N-terminal domain-like"/>
    <property type="match status" value="1"/>
</dbReference>
<dbReference type="STRING" id="296587.C1FEZ1"/>
<dbReference type="RefSeq" id="XP_002507779.1">
    <property type="nucleotide sequence ID" value="XM_002507733.1"/>
</dbReference>
<dbReference type="FunCoup" id="C1FEZ1">
    <property type="interactions" value="1003"/>
</dbReference>
<feature type="domain" description="Helicase ATP-binding" evidence="4">
    <location>
        <begin position="229"/>
        <end position="466"/>
    </location>
</feature>
<evidence type="ECO:0000259" key="4">
    <source>
        <dbReference type="PROSITE" id="PS51192"/>
    </source>
</evidence>
<dbReference type="InParanoid" id="C1FEZ1"/>
<dbReference type="Gene3D" id="3.40.50.300">
    <property type="entry name" value="P-loop containing nucleotide triphosphate hydrolases"/>
    <property type="match status" value="2"/>
</dbReference>
<feature type="region of interest" description="Disordered" evidence="3">
    <location>
        <begin position="894"/>
        <end position="913"/>
    </location>
</feature>
<dbReference type="Pfam" id="PF20470">
    <property type="entry name" value="HTH_61"/>
    <property type="match status" value="1"/>
</dbReference>
<feature type="region of interest" description="Disordered" evidence="3">
    <location>
        <begin position="397"/>
        <end position="440"/>
    </location>
</feature>
<dbReference type="Pfam" id="PF14520">
    <property type="entry name" value="HHH_5"/>
    <property type="match status" value="1"/>
</dbReference>
<dbReference type="Gene3D" id="1.10.150.20">
    <property type="entry name" value="5' to 3' exonuclease, C-terminal subdomain"/>
    <property type="match status" value="1"/>
</dbReference>
<dbReference type="SMART" id="SM00490">
    <property type="entry name" value="HELICc"/>
    <property type="match status" value="1"/>
</dbReference>
<evidence type="ECO:0000313" key="7">
    <source>
        <dbReference type="Proteomes" id="UP000002009"/>
    </source>
</evidence>
<proteinExistence type="predicted"/>
<dbReference type="GO" id="GO:0003677">
    <property type="term" value="F:DNA binding"/>
    <property type="evidence" value="ECO:0007669"/>
    <property type="project" value="InterPro"/>
</dbReference>
<accession>C1FEZ1</accession>
<dbReference type="PANTHER" id="PTHR10133:SF62">
    <property type="entry name" value="DNA POLYMERASE THETA"/>
    <property type="match status" value="1"/>
</dbReference>
<dbReference type="GO" id="GO:0006261">
    <property type="term" value="P:DNA-templated DNA replication"/>
    <property type="evidence" value="ECO:0007669"/>
    <property type="project" value="InterPro"/>
</dbReference>
<evidence type="ECO:0008006" key="8">
    <source>
        <dbReference type="Google" id="ProtNLM"/>
    </source>
</evidence>
<keyword evidence="1" id="KW-0547">Nucleotide-binding</keyword>
<dbReference type="OrthoDB" id="2320933at2759"/>